<comment type="caution">
    <text evidence="3">The sequence shown here is derived from an EMBL/GenBank/DDBJ whole genome shotgun (WGS) entry which is preliminary data.</text>
</comment>
<sequence length="535" mass="62037">MEYSYREGDITLCLWANIHRAVRRRGMNRLGFRFWIPTDLAEEDCVIRLMRVEFVPSLPELEMTQQEEDLEIHDVHQTEEIIQNQTEAEQEIPLDKAPSGDDIEKKLETEDGQNMNDQTESGQSANTTLTDQTSDVHTLPRSEETSFGESHEQEMSEKVYPEEENKRRGTYTISPSQIKGHLVDLNEYLLVGGLLHFDFLEVPKLTTFKNGFTYIYREEPILRRKKHEVKQYNLEATYQRAEKIISNSSAKLETVAKISSEKRETTTKRSSEKMETIAKRISEKTETAAESSSEESDDSSEEENFKESIGLEMTLPENIIYMGVPQPALFYPERRAFSTEGVSIEDFDDEQKRISMETDRFGIFGLFQKRYINFPYKNWHLIAGKSVELSLVGQYLTLKIEISDEGCRVDSIKPGEMVLPDLLGPIVWMTPDQIIQAWKYNHKMEETIYNSMALLCSEYDFSRSKWNHELPPDSIALNYRRATLQKEEKYSPVLVRPDRVIRLKYGEEEASFSDEPEDGQQVNTEITTLLRFSLV</sequence>
<feature type="compositionally biased region" description="Basic and acidic residues" evidence="1">
    <location>
        <begin position="259"/>
        <end position="287"/>
    </location>
</feature>
<dbReference type="InterPro" id="IPR022110">
    <property type="entry name" value="CASC1_C"/>
</dbReference>
<feature type="compositionally biased region" description="Polar residues" evidence="1">
    <location>
        <begin position="112"/>
        <end position="136"/>
    </location>
</feature>
<keyword evidence="4" id="KW-1185">Reference proteome</keyword>
<evidence type="ECO:0000313" key="3">
    <source>
        <dbReference type="EMBL" id="GFR25172.1"/>
    </source>
</evidence>
<feature type="region of interest" description="Disordered" evidence="1">
    <location>
        <begin position="108"/>
        <end position="168"/>
    </location>
</feature>
<dbReference type="InterPro" id="IPR023247">
    <property type="entry name" value="IC97/Dnai7-like"/>
</dbReference>
<evidence type="ECO:0000256" key="1">
    <source>
        <dbReference type="SAM" id="MobiDB-lite"/>
    </source>
</evidence>
<feature type="domain" description="CASC1 C-terminal" evidence="2">
    <location>
        <begin position="337"/>
        <end position="385"/>
    </location>
</feature>
<dbReference type="EMBL" id="BMAO01008618">
    <property type="protein sequence ID" value="GFR25172.1"/>
    <property type="molecule type" value="Genomic_DNA"/>
</dbReference>
<evidence type="ECO:0000313" key="4">
    <source>
        <dbReference type="Proteomes" id="UP000887116"/>
    </source>
</evidence>
<reference evidence="3" key="1">
    <citation type="submission" date="2020-07" db="EMBL/GenBank/DDBJ databases">
        <title>Multicomponent nature underlies the extraordinary mechanical properties of spider dragline silk.</title>
        <authorList>
            <person name="Kono N."/>
            <person name="Nakamura H."/>
            <person name="Mori M."/>
            <person name="Yoshida Y."/>
            <person name="Ohtoshi R."/>
            <person name="Malay A.D."/>
            <person name="Moran D.A.P."/>
            <person name="Tomita M."/>
            <person name="Numata K."/>
            <person name="Arakawa K."/>
        </authorList>
    </citation>
    <scope>NUCLEOTIDE SEQUENCE</scope>
</reference>
<dbReference type="GO" id="GO:0005930">
    <property type="term" value="C:axoneme"/>
    <property type="evidence" value="ECO:0007669"/>
    <property type="project" value="TreeGrafter"/>
</dbReference>
<name>A0A8X6HJS7_TRICU</name>
<proteinExistence type="predicted"/>
<gene>
    <name evidence="3" type="primary">casc1_1</name>
    <name evidence="3" type="ORF">TNCT_343361</name>
</gene>
<dbReference type="PANTHER" id="PTHR20929:SF11">
    <property type="entry name" value="DYNEIN AXONEMAL INTERMEDIATE CHAIN 7"/>
    <property type="match status" value="1"/>
</dbReference>
<dbReference type="GO" id="GO:0048487">
    <property type="term" value="F:beta-tubulin binding"/>
    <property type="evidence" value="ECO:0007669"/>
    <property type="project" value="TreeGrafter"/>
</dbReference>
<feature type="region of interest" description="Disordered" evidence="1">
    <location>
        <begin position="255"/>
        <end position="306"/>
    </location>
</feature>
<organism evidence="3 4">
    <name type="scientific">Trichonephila clavata</name>
    <name type="common">Joro spider</name>
    <name type="synonym">Nephila clavata</name>
    <dbReference type="NCBI Taxonomy" id="2740835"/>
    <lineage>
        <taxon>Eukaryota</taxon>
        <taxon>Metazoa</taxon>
        <taxon>Ecdysozoa</taxon>
        <taxon>Arthropoda</taxon>
        <taxon>Chelicerata</taxon>
        <taxon>Arachnida</taxon>
        <taxon>Araneae</taxon>
        <taxon>Araneomorphae</taxon>
        <taxon>Entelegynae</taxon>
        <taxon>Araneoidea</taxon>
        <taxon>Nephilidae</taxon>
        <taxon>Trichonephila</taxon>
    </lineage>
</organism>
<dbReference type="Pfam" id="PF12366">
    <property type="entry name" value="Casc1_C"/>
    <property type="match status" value="1"/>
</dbReference>
<feature type="compositionally biased region" description="Basic and acidic residues" evidence="1">
    <location>
        <begin position="138"/>
        <end position="167"/>
    </location>
</feature>
<protein>
    <submittedName>
        <fullName evidence="3">Protein CASC1</fullName>
    </submittedName>
</protein>
<dbReference type="GO" id="GO:0008017">
    <property type="term" value="F:microtubule binding"/>
    <property type="evidence" value="ECO:0007669"/>
    <property type="project" value="TreeGrafter"/>
</dbReference>
<evidence type="ECO:0000259" key="2">
    <source>
        <dbReference type="Pfam" id="PF12366"/>
    </source>
</evidence>
<dbReference type="AlphaFoldDB" id="A0A8X6HJS7"/>
<feature type="compositionally biased region" description="Acidic residues" evidence="1">
    <location>
        <begin position="292"/>
        <end position="304"/>
    </location>
</feature>
<dbReference type="OrthoDB" id="297923at2759"/>
<dbReference type="PANTHER" id="PTHR20929">
    <property type="entry name" value="LUNG ADENOMA SUSCEPTIBILITY 1-RELATED"/>
    <property type="match status" value="1"/>
</dbReference>
<dbReference type="Proteomes" id="UP000887116">
    <property type="component" value="Unassembled WGS sequence"/>
</dbReference>
<accession>A0A8X6HJS7</accession>